<reference evidence="4 5" key="1">
    <citation type="journal article" date="2022" name="G3 (Bethesda)">
        <title>Whole-genome sequence and methylome profiling of the almond [Prunus dulcis (Mill.) D.A. Webb] cultivar 'Nonpareil'.</title>
        <authorList>
            <person name="D'Amico-Willman K.M."/>
            <person name="Ouma W.Z."/>
            <person name="Meulia T."/>
            <person name="Sideli G.M."/>
            <person name="Gradziel T.M."/>
            <person name="Fresnedo-Ramirez J."/>
        </authorList>
    </citation>
    <scope>NUCLEOTIDE SEQUENCE [LARGE SCALE GENOMIC DNA]</scope>
    <source>
        <strain evidence="4">Clone GOH B32 T37-40</strain>
    </source>
</reference>
<dbReference type="GO" id="GO:0005388">
    <property type="term" value="F:P-type calcium transporter activity"/>
    <property type="evidence" value="ECO:0007669"/>
    <property type="project" value="TreeGrafter"/>
</dbReference>
<keyword evidence="1" id="KW-0460">Magnesium</keyword>
<evidence type="ECO:0000259" key="3">
    <source>
        <dbReference type="SMART" id="SM00831"/>
    </source>
</evidence>
<organism evidence="4 5">
    <name type="scientific">Prunus dulcis</name>
    <name type="common">Almond</name>
    <name type="synonym">Amygdalus dulcis</name>
    <dbReference type="NCBI Taxonomy" id="3755"/>
    <lineage>
        <taxon>Eukaryota</taxon>
        <taxon>Viridiplantae</taxon>
        <taxon>Streptophyta</taxon>
        <taxon>Embryophyta</taxon>
        <taxon>Tracheophyta</taxon>
        <taxon>Spermatophyta</taxon>
        <taxon>Magnoliopsida</taxon>
        <taxon>eudicotyledons</taxon>
        <taxon>Gunneridae</taxon>
        <taxon>Pentapetalae</taxon>
        <taxon>rosids</taxon>
        <taxon>fabids</taxon>
        <taxon>Rosales</taxon>
        <taxon>Rosaceae</taxon>
        <taxon>Amygdaloideae</taxon>
        <taxon>Amygdaleae</taxon>
        <taxon>Prunus</taxon>
    </lineage>
</organism>
<gene>
    <name evidence="4" type="ORF">L3X38_000389</name>
</gene>
<sequence length="219" mass="24402">MREKMEEYLRKNFDVEPKRPSDEALMRWRSAVAVVKNQPEGFAWSPISPSAPRTKRKRKNLQEKIRVAMYVQKAALQFIDAGNRGRYNLSKEVRDAGFGIEPDEIASFARSHDNKGLEGHGGIAGLAGDISVSLKDGVVSSKIPVRQNIYGLNRYVEKPSKGFWMFFWEALQDLTLIILMISAAVSIGVGIATEGWPKGMYDGLGNNTQHPFSSDGHCS</sequence>
<keyword evidence="2" id="KW-0812">Transmembrane</keyword>
<dbReference type="AlphaFoldDB" id="A0AAD4YJ60"/>
<dbReference type="PANTHER" id="PTHR24093">
    <property type="entry name" value="CATION TRANSPORTING ATPASE"/>
    <property type="match status" value="1"/>
</dbReference>
<name>A0AAD4YJ60_PRUDU</name>
<protein>
    <recommendedName>
        <fullName evidence="3">Cation-transporting P-type ATPase N-terminal domain-containing protein</fullName>
    </recommendedName>
</protein>
<keyword evidence="5" id="KW-1185">Reference proteome</keyword>
<dbReference type="Pfam" id="PF12515">
    <property type="entry name" value="CaATP_NAI"/>
    <property type="match status" value="1"/>
</dbReference>
<evidence type="ECO:0000256" key="2">
    <source>
        <dbReference type="SAM" id="Phobius"/>
    </source>
</evidence>
<evidence type="ECO:0000313" key="4">
    <source>
        <dbReference type="EMBL" id="KAI5311185.1"/>
    </source>
</evidence>
<dbReference type="Pfam" id="PF00690">
    <property type="entry name" value="Cation_ATPase_N"/>
    <property type="match status" value="1"/>
</dbReference>
<keyword evidence="2" id="KW-1133">Transmembrane helix</keyword>
<dbReference type="SUPFAM" id="SSF81665">
    <property type="entry name" value="Calcium ATPase, transmembrane domain M"/>
    <property type="match status" value="1"/>
</dbReference>
<feature type="domain" description="Cation-transporting P-type ATPase N-terminal" evidence="3">
    <location>
        <begin position="122"/>
        <end position="191"/>
    </location>
</feature>
<dbReference type="PANTHER" id="PTHR24093:SF448">
    <property type="entry name" value="CALCIUM-TRANSPORTING ATPASE"/>
    <property type="match status" value="1"/>
</dbReference>
<feature type="transmembrane region" description="Helical" evidence="2">
    <location>
        <begin position="174"/>
        <end position="193"/>
    </location>
</feature>
<keyword evidence="2" id="KW-0472">Membrane</keyword>
<dbReference type="InterPro" id="IPR024750">
    <property type="entry name" value="Ca_ATPase_N_dom"/>
</dbReference>
<accession>A0AAD4YJ60</accession>
<dbReference type="Proteomes" id="UP001054821">
    <property type="component" value="Unassembled WGS sequence"/>
</dbReference>
<proteinExistence type="predicted"/>
<evidence type="ECO:0000256" key="1">
    <source>
        <dbReference type="ARBA" id="ARBA00022842"/>
    </source>
</evidence>
<dbReference type="GO" id="GO:0005886">
    <property type="term" value="C:plasma membrane"/>
    <property type="evidence" value="ECO:0007669"/>
    <property type="project" value="TreeGrafter"/>
</dbReference>
<dbReference type="SMART" id="SM00831">
    <property type="entry name" value="Cation_ATPase_N"/>
    <property type="match status" value="1"/>
</dbReference>
<dbReference type="GO" id="GO:0005516">
    <property type="term" value="F:calmodulin binding"/>
    <property type="evidence" value="ECO:0007669"/>
    <property type="project" value="InterPro"/>
</dbReference>
<dbReference type="InterPro" id="IPR023298">
    <property type="entry name" value="ATPase_P-typ_TM_dom_sf"/>
</dbReference>
<evidence type="ECO:0000313" key="5">
    <source>
        <dbReference type="Proteomes" id="UP001054821"/>
    </source>
</evidence>
<dbReference type="InterPro" id="IPR004014">
    <property type="entry name" value="ATPase_P-typ_cation-transptr_N"/>
</dbReference>
<comment type="caution">
    <text evidence="4">The sequence shown here is derived from an EMBL/GenBank/DDBJ whole genome shotgun (WGS) entry which is preliminary data.</text>
</comment>
<dbReference type="Gene3D" id="1.20.5.170">
    <property type="match status" value="1"/>
</dbReference>
<dbReference type="EMBL" id="JAJFAZ020000077">
    <property type="protein sequence ID" value="KAI5311185.1"/>
    <property type="molecule type" value="Genomic_DNA"/>
</dbReference>